<dbReference type="InterPro" id="IPR003439">
    <property type="entry name" value="ABC_transporter-like_ATP-bd"/>
</dbReference>
<evidence type="ECO:0000256" key="3">
    <source>
        <dbReference type="ARBA" id="ARBA00022741"/>
    </source>
</evidence>
<reference evidence="7 8" key="1">
    <citation type="submission" date="2020-06" db="EMBL/GenBank/DDBJ databases">
        <title>Sphingomonas hominis sp. nov., a member of the Sphingomonas, isolated from the hair of a 22-year-old girl.</title>
        <authorList>
            <person name="Zhang D.-F."/>
            <person name="Cui X.-W."/>
        </authorList>
    </citation>
    <scope>NUCLEOTIDE SEQUENCE [LARGE SCALE GENOMIC DNA]</scope>
    <source>
        <strain evidence="7 8">HHU CXW</strain>
    </source>
</reference>
<gene>
    <name evidence="7" type="ORF">HRV97_12905</name>
</gene>
<dbReference type="Proteomes" id="UP000621447">
    <property type="component" value="Unassembled WGS sequence"/>
</dbReference>
<evidence type="ECO:0000256" key="1">
    <source>
        <dbReference type="ARBA" id="ARBA00005417"/>
    </source>
</evidence>
<dbReference type="EMBL" id="JABULH010000005">
    <property type="protein sequence ID" value="NTS66059.1"/>
    <property type="molecule type" value="Genomic_DNA"/>
</dbReference>
<feature type="domain" description="ABC transporter" evidence="6">
    <location>
        <begin position="19"/>
        <end position="250"/>
    </location>
</feature>
<keyword evidence="3" id="KW-0547">Nucleotide-binding</keyword>
<dbReference type="Gene3D" id="3.40.50.300">
    <property type="entry name" value="P-loop containing nucleotide triphosphate hydrolases"/>
    <property type="match status" value="1"/>
</dbReference>
<keyword evidence="2" id="KW-0813">Transport</keyword>
<dbReference type="InterPro" id="IPR017871">
    <property type="entry name" value="ABC_transporter-like_CS"/>
</dbReference>
<evidence type="ECO:0000313" key="7">
    <source>
        <dbReference type="EMBL" id="NTS66059.1"/>
    </source>
</evidence>
<feature type="region of interest" description="Disordered" evidence="5">
    <location>
        <begin position="1"/>
        <end position="20"/>
    </location>
</feature>
<dbReference type="InterPro" id="IPR027417">
    <property type="entry name" value="P-loop_NTPase"/>
</dbReference>
<comment type="caution">
    <text evidence="7">The sequence shown here is derived from an EMBL/GenBank/DDBJ whole genome shotgun (WGS) entry which is preliminary data.</text>
</comment>
<comment type="similarity">
    <text evidence="1">Belongs to the ABC transporter superfamily.</text>
</comment>
<keyword evidence="8" id="KW-1185">Reference proteome</keyword>
<dbReference type="InterPro" id="IPR003593">
    <property type="entry name" value="AAA+_ATPase"/>
</dbReference>
<name>A0ABX2JNL4_9SPHN</name>
<dbReference type="Pfam" id="PF00005">
    <property type="entry name" value="ABC_tran"/>
    <property type="match status" value="1"/>
</dbReference>
<dbReference type="PANTHER" id="PTHR43117">
    <property type="entry name" value="OSMOPROTECTANT IMPORT ATP-BINDING PROTEIN OSMV"/>
    <property type="match status" value="1"/>
</dbReference>
<evidence type="ECO:0000313" key="8">
    <source>
        <dbReference type="Proteomes" id="UP000621447"/>
    </source>
</evidence>
<dbReference type="GO" id="GO:0005524">
    <property type="term" value="F:ATP binding"/>
    <property type="evidence" value="ECO:0007669"/>
    <property type="project" value="UniProtKB-KW"/>
</dbReference>
<evidence type="ECO:0000256" key="2">
    <source>
        <dbReference type="ARBA" id="ARBA00022448"/>
    </source>
</evidence>
<accession>A0ABX2JNL4</accession>
<dbReference type="RefSeq" id="WP_174194672.1">
    <property type="nucleotide sequence ID" value="NZ_JABULH010000005.1"/>
</dbReference>
<proteinExistence type="inferred from homology"/>
<evidence type="ECO:0000259" key="6">
    <source>
        <dbReference type="PROSITE" id="PS50893"/>
    </source>
</evidence>
<protein>
    <submittedName>
        <fullName evidence="7">ATP-binding cassette domain-containing protein</fullName>
    </submittedName>
</protein>
<dbReference type="PROSITE" id="PS00211">
    <property type="entry name" value="ABC_TRANSPORTER_1"/>
    <property type="match status" value="1"/>
</dbReference>
<keyword evidence="4 7" id="KW-0067">ATP-binding</keyword>
<dbReference type="SMART" id="SM00382">
    <property type="entry name" value="AAA"/>
    <property type="match status" value="1"/>
</dbReference>
<evidence type="ECO:0000256" key="5">
    <source>
        <dbReference type="SAM" id="MobiDB-lite"/>
    </source>
</evidence>
<dbReference type="SUPFAM" id="SSF52540">
    <property type="entry name" value="P-loop containing nucleoside triphosphate hydrolases"/>
    <property type="match status" value="1"/>
</dbReference>
<dbReference type="PROSITE" id="PS50893">
    <property type="entry name" value="ABC_TRANSPORTER_2"/>
    <property type="match status" value="1"/>
</dbReference>
<dbReference type="PANTHER" id="PTHR43117:SF4">
    <property type="entry name" value="OSMOPROTECTANT IMPORT ATP-BINDING PROTEIN OSMV"/>
    <property type="match status" value="1"/>
</dbReference>
<evidence type="ECO:0000256" key="4">
    <source>
        <dbReference type="ARBA" id="ARBA00022840"/>
    </source>
</evidence>
<organism evidence="7 8">
    <name type="scientific">Sphingomonas hominis</name>
    <dbReference type="NCBI Taxonomy" id="2741495"/>
    <lineage>
        <taxon>Bacteria</taxon>
        <taxon>Pseudomonadati</taxon>
        <taxon>Pseudomonadota</taxon>
        <taxon>Alphaproteobacteria</taxon>
        <taxon>Sphingomonadales</taxon>
        <taxon>Sphingomonadaceae</taxon>
        <taxon>Sphingomonas</taxon>
    </lineage>
</organism>
<sequence>MPEKSGQPRTGRSPSGPGVTFERVTKRYADGTVAVDAVSCEVTAGSFVALVGASGSGKSTLLKTVNRLIPPSDGRVLIDGVDVSEGPAWQVRRRIGYVFQNVGLFPHLSVAENIALPLRFERRSDPARVEALLDTVELPRALGGRMPAELSGGQRQRVGVARALATDPGLLLMDEPFGALDPVTRDTLGRAIARLQRKRGLTVLMVTHDMAEALLDAERVLVMEGGRIAADTTPAALMRGEGGDTAQALVAVPRAQAERIAALGRGAT</sequence>